<dbReference type="Pfam" id="PF04077">
    <property type="entry name" value="DsrH"/>
    <property type="match status" value="1"/>
</dbReference>
<evidence type="ECO:0000313" key="1">
    <source>
        <dbReference type="EMBL" id="MCV2401298.1"/>
    </source>
</evidence>
<organism evidence="1 2">
    <name type="scientific">Marinomonas sargassi</name>
    <dbReference type="NCBI Taxonomy" id="2984494"/>
    <lineage>
        <taxon>Bacteria</taxon>
        <taxon>Pseudomonadati</taxon>
        <taxon>Pseudomonadota</taxon>
        <taxon>Gammaproteobacteria</taxon>
        <taxon>Oceanospirillales</taxon>
        <taxon>Oceanospirillaceae</taxon>
        <taxon>Marinomonas</taxon>
    </lineage>
</organism>
<proteinExistence type="predicted"/>
<dbReference type="InterPro" id="IPR007215">
    <property type="entry name" value="Sulphur_relay_TusB/DsrH"/>
</dbReference>
<dbReference type="EMBL" id="JAOVZB010000001">
    <property type="protein sequence ID" value="MCV2401298.1"/>
    <property type="molecule type" value="Genomic_DNA"/>
</dbReference>
<sequence>MTLHQINRLAYPLSTETTWQDCLQIGDQILLIEEGILRTQQNKVELEALLASKQVTLYYLQADADAYGIIPSIGEALSEEQWVDTTLSAEKNISW</sequence>
<name>A0ABT2YN33_9GAMM</name>
<dbReference type="InterPro" id="IPR027396">
    <property type="entry name" value="DsrEFH-like"/>
</dbReference>
<keyword evidence="2" id="KW-1185">Reference proteome</keyword>
<reference evidence="1 2" key="1">
    <citation type="submission" date="2022-10" db="EMBL/GenBank/DDBJ databases">
        <title>Marinomonas transparenta sp. nov. and Marinomonas sargassi sp. nov., isolated from marine alga (Sargassum natans (L.) Gaillon).</title>
        <authorList>
            <person name="Wang Y."/>
        </authorList>
    </citation>
    <scope>NUCLEOTIDE SEQUENCE [LARGE SCALE GENOMIC DNA]</scope>
    <source>
        <strain evidence="1 2">C2222</strain>
    </source>
</reference>
<dbReference type="Proteomes" id="UP001209713">
    <property type="component" value="Unassembled WGS sequence"/>
</dbReference>
<evidence type="ECO:0008006" key="3">
    <source>
        <dbReference type="Google" id="ProtNLM"/>
    </source>
</evidence>
<evidence type="ECO:0000313" key="2">
    <source>
        <dbReference type="Proteomes" id="UP001209713"/>
    </source>
</evidence>
<comment type="caution">
    <text evidence="1">The sequence shown here is derived from an EMBL/GenBank/DDBJ whole genome shotgun (WGS) entry which is preliminary data.</text>
</comment>
<accession>A0ABT2YN33</accession>
<dbReference type="Gene3D" id="3.40.1260.10">
    <property type="entry name" value="DsrEFH-like"/>
    <property type="match status" value="1"/>
</dbReference>
<dbReference type="SUPFAM" id="SSF75169">
    <property type="entry name" value="DsrEFH-like"/>
    <property type="match status" value="1"/>
</dbReference>
<dbReference type="RefSeq" id="WP_263528682.1">
    <property type="nucleotide sequence ID" value="NZ_JAOVZB010000001.1"/>
</dbReference>
<gene>
    <name evidence="1" type="ORF">OFY17_00250</name>
</gene>
<protein>
    <recommendedName>
        <fullName evidence="3">Protein TusB</fullName>
    </recommendedName>
</protein>